<sequence>MSAGSLSKKCEEPVAAGNLNTRYGLVHDETFDVCLGYNGTSDASIGCKMDVRHF</sequence>
<accession>A0A438CMT4</accession>
<protein>
    <submittedName>
        <fullName evidence="1">Uncharacterized protein</fullName>
    </submittedName>
</protein>
<organism evidence="1 2">
    <name type="scientific">Vitis vinifera</name>
    <name type="common">Grape</name>
    <dbReference type="NCBI Taxonomy" id="29760"/>
    <lineage>
        <taxon>Eukaryota</taxon>
        <taxon>Viridiplantae</taxon>
        <taxon>Streptophyta</taxon>
        <taxon>Embryophyta</taxon>
        <taxon>Tracheophyta</taxon>
        <taxon>Spermatophyta</taxon>
        <taxon>Magnoliopsida</taxon>
        <taxon>eudicotyledons</taxon>
        <taxon>Gunneridae</taxon>
        <taxon>Pentapetalae</taxon>
        <taxon>rosids</taxon>
        <taxon>Vitales</taxon>
        <taxon>Vitaceae</taxon>
        <taxon>Viteae</taxon>
        <taxon>Vitis</taxon>
    </lineage>
</organism>
<name>A0A438CMT4_VITVI</name>
<dbReference type="Proteomes" id="UP000288805">
    <property type="component" value="Unassembled WGS sequence"/>
</dbReference>
<dbReference type="EMBL" id="QGNW01002172">
    <property type="protein sequence ID" value="RVW24488.1"/>
    <property type="molecule type" value="Genomic_DNA"/>
</dbReference>
<proteinExistence type="predicted"/>
<gene>
    <name evidence="1" type="ORF">CK203_082113</name>
</gene>
<evidence type="ECO:0000313" key="1">
    <source>
        <dbReference type="EMBL" id="RVW24488.1"/>
    </source>
</evidence>
<evidence type="ECO:0000313" key="2">
    <source>
        <dbReference type="Proteomes" id="UP000288805"/>
    </source>
</evidence>
<comment type="caution">
    <text evidence="1">The sequence shown here is derived from an EMBL/GenBank/DDBJ whole genome shotgun (WGS) entry which is preliminary data.</text>
</comment>
<dbReference type="AlphaFoldDB" id="A0A438CMT4"/>
<reference evidence="1 2" key="1">
    <citation type="journal article" date="2018" name="PLoS Genet.">
        <title>Population sequencing reveals clonal diversity and ancestral inbreeding in the grapevine cultivar Chardonnay.</title>
        <authorList>
            <person name="Roach M.J."/>
            <person name="Johnson D.L."/>
            <person name="Bohlmann J."/>
            <person name="van Vuuren H.J."/>
            <person name="Jones S.J."/>
            <person name="Pretorius I.S."/>
            <person name="Schmidt S.A."/>
            <person name="Borneman A.R."/>
        </authorList>
    </citation>
    <scope>NUCLEOTIDE SEQUENCE [LARGE SCALE GENOMIC DNA]</scope>
    <source>
        <strain evidence="2">cv. Chardonnay</strain>
        <tissue evidence="1">Leaf</tissue>
    </source>
</reference>